<proteinExistence type="predicted"/>
<sequence>MNTEELLAQHRRMAESYRNAYLRQGVQDGEEYTDEHGQEAWKFAEGAIYTSPYFTGDEVIVMSEALADTGKAATMEAKAYSLTFPDWKPTDFKYWPAANGFVMKTRWHGHTVDGTGMGFYSYSFVETNDRGEITRWETHVNDEYSAFLEVAIGTSGPFHGNAEYLEALDRCLEKAGVTI</sequence>
<evidence type="ECO:0000313" key="2">
    <source>
        <dbReference type="Proteomes" id="UP001331936"/>
    </source>
</evidence>
<evidence type="ECO:0008006" key="3">
    <source>
        <dbReference type="Google" id="ProtNLM"/>
    </source>
</evidence>
<dbReference type="EMBL" id="JAUZMZ010000006">
    <property type="protein sequence ID" value="MEE2030965.1"/>
    <property type="molecule type" value="Genomic_DNA"/>
</dbReference>
<gene>
    <name evidence="1" type="ORF">Q8814_02345</name>
</gene>
<comment type="caution">
    <text evidence="1">The sequence shown here is derived from an EMBL/GenBank/DDBJ whole genome shotgun (WGS) entry which is preliminary data.</text>
</comment>
<dbReference type="Proteomes" id="UP001331936">
    <property type="component" value="Unassembled WGS sequence"/>
</dbReference>
<organism evidence="1 2">
    <name type="scientific">Rhodococcus chondri</name>
    <dbReference type="NCBI Taxonomy" id="3065941"/>
    <lineage>
        <taxon>Bacteria</taxon>
        <taxon>Bacillati</taxon>
        <taxon>Actinomycetota</taxon>
        <taxon>Actinomycetes</taxon>
        <taxon>Mycobacteriales</taxon>
        <taxon>Nocardiaceae</taxon>
        <taxon>Rhodococcus</taxon>
    </lineage>
</organism>
<name>A0ABU7JLQ1_9NOCA</name>
<accession>A0ABU7JLQ1</accession>
<dbReference type="RefSeq" id="WP_330150386.1">
    <property type="nucleotide sequence ID" value="NZ_JAUZMZ010000006.1"/>
</dbReference>
<evidence type="ECO:0000313" key="1">
    <source>
        <dbReference type="EMBL" id="MEE2030965.1"/>
    </source>
</evidence>
<keyword evidence="2" id="KW-1185">Reference proteome</keyword>
<protein>
    <recommendedName>
        <fullName evidence="3">SnoaL-like domain-containing protein</fullName>
    </recommendedName>
</protein>
<reference evidence="1 2" key="1">
    <citation type="submission" date="2023-08" db="EMBL/GenBank/DDBJ databases">
        <authorList>
            <person name="Girao M."/>
            <person name="Carvalho M.F."/>
        </authorList>
    </citation>
    <scope>NUCLEOTIDE SEQUENCE [LARGE SCALE GENOMIC DNA]</scope>
    <source>
        <strain evidence="1 2">CC-R104</strain>
    </source>
</reference>